<evidence type="ECO:0000256" key="1">
    <source>
        <dbReference type="SAM" id="MobiDB-lite"/>
    </source>
</evidence>
<feature type="compositionally biased region" description="Basic residues" evidence="1">
    <location>
        <begin position="163"/>
        <end position="172"/>
    </location>
</feature>
<evidence type="ECO:0000313" key="3">
    <source>
        <dbReference type="Proteomes" id="UP000250266"/>
    </source>
</evidence>
<proteinExistence type="predicted"/>
<keyword evidence="3" id="KW-1185">Reference proteome</keyword>
<accession>A0A8E2E7K3</accession>
<sequence length="172" mass="19531">MTNSITLPQLAQNMSIWKTDKSTRPRTSPDRTCTRLIPGGQIHLCALCGKRRSRKYQRQHPLLPGQIPEPGICSRPECTRAHGKRWEDSYPQPLVVEAHHYYHRGDGFEATAHPTYSPELPGESSLSGRAEVPGDSHHAYFRSRRAQGQLVPMREESSSPVNRRTKPTLHLY</sequence>
<evidence type="ECO:0000313" key="2">
    <source>
        <dbReference type="EMBL" id="OCK78871.1"/>
    </source>
</evidence>
<reference evidence="2 3" key="1">
    <citation type="journal article" date="2016" name="Nat. Commun.">
        <title>Ectomycorrhizal ecology is imprinted in the genome of the dominant symbiotic fungus Cenococcum geophilum.</title>
        <authorList>
            <consortium name="DOE Joint Genome Institute"/>
            <person name="Peter M."/>
            <person name="Kohler A."/>
            <person name="Ohm R.A."/>
            <person name="Kuo A."/>
            <person name="Krutzmann J."/>
            <person name="Morin E."/>
            <person name="Arend M."/>
            <person name="Barry K.W."/>
            <person name="Binder M."/>
            <person name="Choi C."/>
            <person name="Clum A."/>
            <person name="Copeland A."/>
            <person name="Grisel N."/>
            <person name="Haridas S."/>
            <person name="Kipfer T."/>
            <person name="LaButti K."/>
            <person name="Lindquist E."/>
            <person name="Lipzen A."/>
            <person name="Maire R."/>
            <person name="Meier B."/>
            <person name="Mihaltcheva S."/>
            <person name="Molinier V."/>
            <person name="Murat C."/>
            <person name="Poggeler S."/>
            <person name="Quandt C.A."/>
            <person name="Sperisen C."/>
            <person name="Tritt A."/>
            <person name="Tisserant E."/>
            <person name="Crous P.W."/>
            <person name="Henrissat B."/>
            <person name="Nehls U."/>
            <person name="Egli S."/>
            <person name="Spatafora J.W."/>
            <person name="Grigoriev I.V."/>
            <person name="Martin F.M."/>
        </authorList>
    </citation>
    <scope>NUCLEOTIDE SEQUENCE [LARGE SCALE GENOMIC DNA]</scope>
    <source>
        <strain evidence="2 3">CBS 459.81</strain>
    </source>
</reference>
<dbReference type="AlphaFoldDB" id="A0A8E2E7K3"/>
<dbReference type="OrthoDB" id="3946257at2759"/>
<protein>
    <submittedName>
        <fullName evidence="2">Uncharacterized protein</fullName>
    </submittedName>
</protein>
<organism evidence="2 3">
    <name type="scientific">Lepidopterella palustris CBS 459.81</name>
    <dbReference type="NCBI Taxonomy" id="1314670"/>
    <lineage>
        <taxon>Eukaryota</taxon>
        <taxon>Fungi</taxon>
        <taxon>Dikarya</taxon>
        <taxon>Ascomycota</taxon>
        <taxon>Pezizomycotina</taxon>
        <taxon>Dothideomycetes</taxon>
        <taxon>Pleosporomycetidae</taxon>
        <taxon>Mytilinidiales</taxon>
        <taxon>Argynnaceae</taxon>
        <taxon>Lepidopterella</taxon>
    </lineage>
</organism>
<gene>
    <name evidence="2" type="ORF">K432DRAFT_394392</name>
</gene>
<feature type="region of interest" description="Disordered" evidence="1">
    <location>
        <begin position="112"/>
        <end position="172"/>
    </location>
</feature>
<dbReference type="EMBL" id="KV745035">
    <property type="protein sequence ID" value="OCK78871.1"/>
    <property type="molecule type" value="Genomic_DNA"/>
</dbReference>
<dbReference type="Proteomes" id="UP000250266">
    <property type="component" value="Unassembled WGS sequence"/>
</dbReference>
<name>A0A8E2E7K3_9PEZI</name>